<dbReference type="EMBL" id="AGCU01092514">
    <property type="status" value="NOT_ANNOTATED_CDS"/>
    <property type="molecule type" value="Genomic_DNA"/>
</dbReference>
<sequence>ALVLALLFRVCLGSGVTCRSSMEDSVTQTQRSESALERESVSLDCTYETSLSDYFLYWYKQPPRGSLIFLLWQHSAGAKKNEAGERFSVNFQKDKSSISLRITALELGDAATYFCAFSRG</sequence>
<keyword evidence="6" id="KW-0472">Membrane</keyword>
<dbReference type="PANTHER" id="PTHR19367:SF45">
    <property type="entry name" value="IG-LIKE DOMAIN-CONTAINING PROTEIN"/>
    <property type="match status" value="1"/>
</dbReference>
<evidence type="ECO:0000256" key="8">
    <source>
        <dbReference type="ARBA" id="ARBA00023170"/>
    </source>
</evidence>
<dbReference type="GO" id="GO:0042101">
    <property type="term" value="C:T cell receptor complex"/>
    <property type="evidence" value="ECO:0007669"/>
    <property type="project" value="UniProtKB-KW"/>
</dbReference>
<keyword evidence="7" id="KW-1015">Disulfide bond</keyword>
<evidence type="ECO:0000256" key="3">
    <source>
        <dbReference type="ARBA" id="ARBA00022729"/>
    </source>
</evidence>
<evidence type="ECO:0000256" key="10">
    <source>
        <dbReference type="ARBA" id="ARBA00043266"/>
    </source>
</evidence>
<protein>
    <recommendedName>
        <fullName evidence="11">Ig-like domain-containing protein</fullName>
    </recommendedName>
</protein>
<proteinExistence type="predicted"/>
<dbReference type="InterPro" id="IPR013106">
    <property type="entry name" value="Ig_V-set"/>
</dbReference>
<evidence type="ECO:0000256" key="4">
    <source>
        <dbReference type="ARBA" id="ARBA00022859"/>
    </source>
</evidence>
<keyword evidence="5" id="KW-1064">Adaptive immunity</keyword>
<evidence type="ECO:0000313" key="13">
    <source>
        <dbReference type="Proteomes" id="UP000007267"/>
    </source>
</evidence>
<dbReference type="OMA" id="WQHSAGA"/>
<keyword evidence="10" id="KW-1279">T cell receptor</keyword>
<dbReference type="SMART" id="SM00406">
    <property type="entry name" value="IGv"/>
    <property type="match status" value="1"/>
</dbReference>
<reference evidence="12" key="3">
    <citation type="submission" date="2025-08" db="UniProtKB">
        <authorList>
            <consortium name="Ensembl"/>
        </authorList>
    </citation>
    <scope>IDENTIFICATION</scope>
</reference>
<reference evidence="13" key="2">
    <citation type="journal article" date="2013" name="Nat. Genet.">
        <title>The draft genomes of soft-shell turtle and green sea turtle yield insights into the development and evolution of the turtle-specific body plan.</title>
        <authorList>
            <person name="Wang Z."/>
            <person name="Pascual-Anaya J."/>
            <person name="Zadissa A."/>
            <person name="Li W."/>
            <person name="Niimura Y."/>
            <person name="Huang Z."/>
            <person name="Li C."/>
            <person name="White S."/>
            <person name="Xiong Z."/>
            <person name="Fang D."/>
            <person name="Wang B."/>
            <person name="Ming Y."/>
            <person name="Chen Y."/>
            <person name="Zheng Y."/>
            <person name="Kuraku S."/>
            <person name="Pignatelli M."/>
            <person name="Herrero J."/>
            <person name="Beal K."/>
            <person name="Nozawa M."/>
            <person name="Li Q."/>
            <person name="Wang J."/>
            <person name="Zhang H."/>
            <person name="Yu L."/>
            <person name="Shigenobu S."/>
            <person name="Wang J."/>
            <person name="Liu J."/>
            <person name="Flicek P."/>
            <person name="Searle S."/>
            <person name="Wang J."/>
            <person name="Kuratani S."/>
            <person name="Yin Y."/>
            <person name="Aken B."/>
            <person name="Zhang G."/>
            <person name="Irie N."/>
        </authorList>
    </citation>
    <scope>NUCLEOTIDE SEQUENCE [LARGE SCALE GENOMIC DNA]</scope>
    <source>
        <strain evidence="13">Daiwa-1</strain>
    </source>
</reference>
<evidence type="ECO:0000256" key="1">
    <source>
        <dbReference type="ARBA" id="ARBA00004236"/>
    </source>
</evidence>
<dbReference type="Pfam" id="PF07686">
    <property type="entry name" value="V-set"/>
    <property type="match status" value="1"/>
</dbReference>
<dbReference type="Gene3D" id="2.60.40.10">
    <property type="entry name" value="Immunoglobulins"/>
    <property type="match status" value="1"/>
</dbReference>
<accession>K7FAN4</accession>
<dbReference type="InterPro" id="IPR013783">
    <property type="entry name" value="Ig-like_fold"/>
</dbReference>
<evidence type="ECO:0000259" key="11">
    <source>
        <dbReference type="PROSITE" id="PS50835"/>
    </source>
</evidence>
<dbReference type="InterPro" id="IPR051287">
    <property type="entry name" value="TCR_variable_region"/>
</dbReference>
<reference evidence="13" key="1">
    <citation type="submission" date="2011-10" db="EMBL/GenBank/DDBJ databases">
        <authorList>
            <consortium name="Soft-shell Turtle Genome Consortium"/>
        </authorList>
    </citation>
    <scope>NUCLEOTIDE SEQUENCE [LARGE SCALE GENOMIC DNA]</scope>
    <source>
        <strain evidence="13">Daiwa-1</strain>
    </source>
</reference>
<keyword evidence="9" id="KW-0393">Immunoglobulin domain</keyword>
<dbReference type="eggNOG" id="ENOG502S884">
    <property type="taxonomic scope" value="Eukaryota"/>
</dbReference>
<dbReference type="HOGENOM" id="CLU_077975_8_1_1"/>
<dbReference type="AlphaFoldDB" id="K7FAN4"/>
<evidence type="ECO:0000256" key="6">
    <source>
        <dbReference type="ARBA" id="ARBA00023136"/>
    </source>
</evidence>
<evidence type="ECO:0000256" key="9">
    <source>
        <dbReference type="ARBA" id="ARBA00023319"/>
    </source>
</evidence>
<evidence type="ECO:0000256" key="2">
    <source>
        <dbReference type="ARBA" id="ARBA00022475"/>
    </source>
</evidence>
<dbReference type="FunFam" id="2.60.40.10:FF:000878">
    <property type="entry name" value="T cell receptor alpha variable 38-1"/>
    <property type="match status" value="1"/>
</dbReference>
<evidence type="ECO:0000256" key="7">
    <source>
        <dbReference type="ARBA" id="ARBA00023157"/>
    </source>
</evidence>
<dbReference type="PANTHER" id="PTHR19367">
    <property type="entry name" value="T-CELL RECEPTOR ALPHA CHAIN V REGION"/>
    <property type="match status" value="1"/>
</dbReference>
<keyword evidence="8" id="KW-0675">Receptor</keyword>
<evidence type="ECO:0000256" key="5">
    <source>
        <dbReference type="ARBA" id="ARBA00023130"/>
    </source>
</evidence>
<dbReference type="Proteomes" id="UP000007267">
    <property type="component" value="Unassembled WGS sequence"/>
</dbReference>
<dbReference type="STRING" id="13735.ENSPSIP00000005094"/>
<evidence type="ECO:0000313" key="12">
    <source>
        <dbReference type="Ensembl" id="ENSPSIP00000005094.1"/>
    </source>
</evidence>
<keyword evidence="2" id="KW-1003">Cell membrane</keyword>
<keyword evidence="4" id="KW-0391">Immunity</keyword>
<dbReference type="InterPro" id="IPR036179">
    <property type="entry name" value="Ig-like_dom_sf"/>
</dbReference>
<reference evidence="12" key="4">
    <citation type="submission" date="2025-09" db="UniProtKB">
        <authorList>
            <consortium name="Ensembl"/>
        </authorList>
    </citation>
    <scope>IDENTIFICATION</scope>
</reference>
<keyword evidence="13" id="KW-1185">Reference proteome</keyword>
<dbReference type="GO" id="GO:0002250">
    <property type="term" value="P:adaptive immune response"/>
    <property type="evidence" value="ECO:0007669"/>
    <property type="project" value="UniProtKB-KW"/>
</dbReference>
<dbReference type="InterPro" id="IPR007110">
    <property type="entry name" value="Ig-like_dom"/>
</dbReference>
<keyword evidence="3" id="KW-0732">Signal</keyword>
<dbReference type="Ensembl" id="ENSPSIT00000005123.1">
    <property type="protein sequence ID" value="ENSPSIP00000005094.1"/>
    <property type="gene ID" value="ENSPSIG00000004758.1"/>
</dbReference>
<organism evidence="12 13">
    <name type="scientific">Pelodiscus sinensis</name>
    <name type="common">Chinese softshell turtle</name>
    <name type="synonym">Trionyx sinensis</name>
    <dbReference type="NCBI Taxonomy" id="13735"/>
    <lineage>
        <taxon>Eukaryota</taxon>
        <taxon>Metazoa</taxon>
        <taxon>Chordata</taxon>
        <taxon>Craniata</taxon>
        <taxon>Vertebrata</taxon>
        <taxon>Euteleostomi</taxon>
        <taxon>Archelosauria</taxon>
        <taxon>Testudinata</taxon>
        <taxon>Testudines</taxon>
        <taxon>Cryptodira</taxon>
        <taxon>Trionychia</taxon>
        <taxon>Trionychidae</taxon>
        <taxon>Pelodiscus</taxon>
    </lineage>
</organism>
<dbReference type="GeneTree" id="ENSGT00940000163507"/>
<feature type="domain" description="Ig-like" evidence="11">
    <location>
        <begin position="24"/>
        <end position="120"/>
    </location>
</feature>
<name>K7FAN4_PELSI</name>
<dbReference type="SUPFAM" id="SSF48726">
    <property type="entry name" value="Immunoglobulin"/>
    <property type="match status" value="1"/>
</dbReference>
<dbReference type="PROSITE" id="PS50835">
    <property type="entry name" value="IG_LIKE"/>
    <property type="match status" value="1"/>
</dbReference>
<comment type="subcellular location">
    <subcellularLocation>
        <location evidence="1">Cell membrane</location>
    </subcellularLocation>
</comment>